<name>A0AAW1F8D6_ZOAVI</name>
<evidence type="ECO:0000256" key="3">
    <source>
        <dbReference type="SAM" id="SignalP"/>
    </source>
</evidence>
<accession>A0AAW1F8D6</accession>
<dbReference type="Proteomes" id="UP001488805">
    <property type="component" value="Unassembled WGS sequence"/>
</dbReference>
<reference evidence="4 5" key="1">
    <citation type="journal article" date="2024" name="Genome Biol. Evol.">
        <title>Chromosome-level genome assembly of the viviparous eelpout Zoarces viviparus.</title>
        <authorList>
            <person name="Fuhrmann N."/>
            <person name="Brasseur M.V."/>
            <person name="Bakowski C.E."/>
            <person name="Podsiadlowski L."/>
            <person name="Prost S."/>
            <person name="Krehenwinkel H."/>
            <person name="Mayer C."/>
        </authorList>
    </citation>
    <scope>NUCLEOTIDE SEQUENCE [LARGE SCALE GENOMIC DNA]</scope>
    <source>
        <strain evidence="4">NO-MEL_2022_Ind0_liver</strain>
    </source>
</reference>
<dbReference type="AlphaFoldDB" id="A0AAW1F8D6"/>
<evidence type="ECO:0000313" key="5">
    <source>
        <dbReference type="Proteomes" id="UP001488805"/>
    </source>
</evidence>
<dbReference type="Pfam" id="PF14986">
    <property type="entry name" value="DUF4514"/>
    <property type="match status" value="1"/>
</dbReference>
<keyword evidence="2" id="KW-1133">Transmembrane helix</keyword>
<organism evidence="4 5">
    <name type="scientific">Zoarces viviparus</name>
    <name type="common">Viviparous eelpout</name>
    <name type="synonym">Blennius viviparus</name>
    <dbReference type="NCBI Taxonomy" id="48416"/>
    <lineage>
        <taxon>Eukaryota</taxon>
        <taxon>Metazoa</taxon>
        <taxon>Chordata</taxon>
        <taxon>Craniata</taxon>
        <taxon>Vertebrata</taxon>
        <taxon>Euteleostomi</taxon>
        <taxon>Actinopterygii</taxon>
        <taxon>Neopterygii</taxon>
        <taxon>Teleostei</taxon>
        <taxon>Neoteleostei</taxon>
        <taxon>Acanthomorphata</taxon>
        <taxon>Eupercaria</taxon>
        <taxon>Perciformes</taxon>
        <taxon>Cottioidei</taxon>
        <taxon>Zoarcales</taxon>
        <taxon>Zoarcidae</taxon>
        <taxon>Zoarcinae</taxon>
        <taxon>Zoarces</taxon>
    </lineage>
</organism>
<dbReference type="InterPro" id="IPR029395">
    <property type="entry name" value="DUF4514"/>
</dbReference>
<feature type="region of interest" description="Disordered" evidence="1">
    <location>
        <begin position="71"/>
        <end position="106"/>
    </location>
</feature>
<sequence length="106" mass="11102">MRAFQTRGCASALTRAVLITGCLLGSARADGADSAGQLEIKYVLIGGGIGLFLAAGYIILKVCVLRKEFSKTTTDGSTKRPSEPQPDMLALSQISQSEHPEGGGFQ</sequence>
<protein>
    <recommendedName>
        <fullName evidence="6">Transmembrane protein 273</fullName>
    </recommendedName>
</protein>
<feature type="transmembrane region" description="Helical" evidence="2">
    <location>
        <begin position="39"/>
        <end position="60"/>
    </location>
</feature>
<keyword evidence="5" id="KW-1185">Reference proteome</keyword>
<proteinExistence type="predicted"/>
<comment type="caution">
    <text evidence="4">The sequence shown here is derived from an EMBL/GenBank/DDBJ whole genome shotgun (WGS) entry which is preliminary data.</text>
</comment>
<keyword evidence="3" id="KW-0732">Signal</keyword>
<dbReference type="EMBL" id="JBCEZU010000100">
    <property type="protein sequence ID" value="KAK9530755.1"/>
    <property type="molecule type" value="Genomic_DNA"/>
</dbReference>
<keyword evidence="2" id="KW-0812">Transmembrane</keyword>
<feature type="signal peptide" evidence="3">
    <location>
        <begin position="1"/>
        <end position="29"/>
    </location>
</feature>
<evidence type="ECO:0000313" key="4">
    <source>
        <dbReference type="EMBL" id="KAK9530755.1"/>
    </source>
</evidence>
<gene>
    <name evidence="4" type="ORF">VZT92_012239</name>
</gene>
<evidence type="ECO:0000256" key="2">
    <source>
        <dbReference type="SAM" id="Phobius"/>
    </source>
</evidence>
<keyword evidence="2" id="KW-0472">Membrane</keyword>
<evidence type="ECO:0008006" key="6">
    <source>
        <dbReference type="Google" id="ProtNLM"/>
    </source>
</evidence>
<evidence type="ECO:0000256" key="1">
    <source>
        <dbReference type="SAM" id="MobiDB-lite"/>
    </source>
</evidence>
<feature type="chain" id="PRO_5043844673" description="Transmembrane protein 273" evidence="3">
    <location>
        <begin position="30"/>
        <end position="106"/>
    </location>
</feature>